<accession>A0A1F6YDW2</accession>
<keyword evidence="2" id="KW-0378">Hydrolase</keyword>
<feature type="transmembrane region" description="Helical" evidence="1">
    <location>
        <begin position="5"/>
        <end position="23"/>
    </location>
</feature>
<sequence>MAKKIIFFIIMAIGFILIIKMQMNNNKEENKINAVEVDPISHASLILNWDGKAIYTDPVGADMFAGKPEADIVLLTDIHGDHLDLEILKTVVKGKTIIIAPQAVADKMPEELKTKMSVMNNGETADYLGFKVKAIPMYNLPESEKSYHLKGRGNGYVIEKDDMRVYISGDTSRIPEMKNLRDIDMAFVAMNLPYTMDVEEAADAVLDFKPQKVYPYHYRTPEGFSNVAKFKEIINSRNPEIEVVQLEWYPKP</sequence>
<gene>
    <name evidence="2" type="ORF">A3F97_00025</name>
</gene>
<organism evidence="2 3">
    <name type="scientific">Candidatus Nomurabacteria bacterium RIFCSPLOWO2_12_FULL_41_10</name>
    <dbReference type="NCBI Taxonomy" id="1801795"/>
    <lineage>
        <taxon>Bacteria</taxon>
        <taxon>Candidatus Nomuraibacteriota</taxon>
    </lineage>
</organism>
<dbReference type="EMBL" id="MFVT01000002">
    <property type="protein sequence ID" value="OGJ04562.1"/>
    <property type="molecule type" value="Genomic_DNA"/>
</dbReference>
<dbReference type="PANTHER" id="PTHR43546:SF3">
    <property type="entry name" value="UPF0173 METAL-DEPENDENT HYDROLASE MJ1163"/>
    <property type="match status" value="1"/>
</dbReference>
<proteinExistence type="predicted"/>
<comment type="caution">
    <text evidence="2">The sequence shown here is derived from an EMBL/GenBank/DDBJ whole genome shotgun (WGS) entry which is preliminary data.</text>
</comment>
<keyword evidence="1" id="KW-1133">Transmembrane helix</keyword>
<dbReference type="Pfam" id="PF13483">
    <property type="entry name" value="Lactamase_B_3"/>
    <property type="match status" value="1"/>
</dbReference>
<evidence type="ECO:0000256" key="1">
    <source>
        <dbReference type="SAM" id="Phobius"/>
    </source>
</evidence>
<evidence type="ECO:0000313" key="3">
    <source>
        <dbReference type="Proteomes" id="UP000176826"/>
    </source>
</evidence>
<dbReference type="GO" id="GO:0016787">
    <property type="term" value="F:hydrolase activity"/>
    <property type="evidence" value="ECO:0007669"/>
    <property type="project" value="UniProtKB-KW"/>
</dbReference>
<name>A0A1F6YDW2_9BACT</name>
<protein>
    <submittedName>
        <fullName evidence="2">MBL fold metallo-hydrolase</fullName>
    </submittedName>
</protein>
<dbReference type="PANTHER" id="PTHR43546">
    <property type="entry name" value="UPF0173 METAL-DEPENDENT HYDROLASE MJ1163-RELATED"/>
    <property type="match status" value="1"/>
</dbReference>
<dbReference type="Proteomes" id="UP000176826">
    <property type="component" value="Unassembled WGS sequence"/>
</dbReference>
<keyword evidence="1" id="KW-0812">Transmembrane</keyword>
<reference evidence="2 3" key="1">
    <citation type="journal article" date="2016" name="Nat. Commun.">
        <title>Thousands of microbial genomes shed light on interconnected biogeochemical processes in an aquifer system.</title>
        <authorList>
            <person name="Anantharaman K."/>
            <person name="Brown C.T."/>
            <person name="Hug L.A."/>
            <person name="Sharon I."/>
            <person name="Castelle C.J."/>
            <person name="Probst A.J."/>
            <person name="Thomas B.C."/>
            <person name="Singh A."/>
            <person name="Wilkins M.J."/>
            <person name="Karaoz U."/>
            <person name="Brodie E.L."/>
            <person name="Williams K.H."/>
            <person name="Hubbard S.S."/>
            <person name="Banfield J.F."/>
        </authorList>
    </citation>
    <scope>NUCLEOTIDE SEQUENCE [LARGE SCALE GENOMIC DNA]</scope>
</reference>
<dbReference type="AlphaFoldDB" id="A0A1F6YDW2"/>
<evidence type="ECO:0000313" key="2">
    <source>
        <dbReference type="EMBL" id="OGJ04562.1"/>
    </source>
</evidence>
<dbReference type="SUPFAM" id="SSF56281">
    <property type="entry name" value="Metallo-hydrolase/oxidoreductase"/>
    <property type="match status" value="1"/>
</dbReference>
<keyword evidence="1" id="KW-0472">Membrane</keyword>
<dbReference type="InterPro" id="IPR050114">
    <property type="entry name" value="UPF0173_UPF0282_UlaG_hydrolase"/>
</dbReference>
<dbReference type="InterPro" id="IPR036866">
    <property type="entry name" value="RibonucZ/Hydroxyglut_hydro"/>
</dbReference>
<dbReference type="Gene3D" id="3.60.15.10">
    <property type="entry name" value="Ribonuclease Z/Hydroxyacylglutathione hydrolase-like"/>
    <property type="match status" value="1"/>
</dbReference>